<keyword evidence="1 2" id="KW-0597">Phosphoprotein</keyword>
<dbReference type="AlphaFoldDB" id="A0A081PGF2"/>
<dbReference type="InterPro" id="IPR011006">
    <property type="entry name" value="CheY-like_superfamily"/>
</dbReference>
<evidence type="ECO:0000313" key="5">
    <source>
        <dbReference type="Proteomes" id="UP000028007"/>
    </source>
</evidence>
<dbReference type="InterPro" id="IPR050595">
    <property type="entry name" value="Bact_response_regulator"/>
</dbReference>
<evidence type="ECO:0000313" key="4">
    <source>
        <dbReference type="EMBL" id="KEQ29775.1"/>
    </source>
</evidence>
<dbReference type="Proteomes" id="UP000028007">
    <property type="component" value="Unassembled WGS sequence"/>
</dbReference>
<dbReference type="OrthoDB" id="9789181at2"/>
<protein>
    <submittedName>
        <fullName evidence="4">Response regulator receiver protein</fullName>
    </submittedName>
</protein>
<reference evidence="4 5" key="1">
    <citation type="journal article" date="1992" name="Int. J. Syst. Bacteriol.">
        <title>Sphingobacterium antarcticus sp. nov. a Psychrotrophic Bacterium from the Soils of Schirmacher Oasis, Antarctica.</title>
        <authorList>
            <person name="Shivaji S."/>
            <person name="Ray M.K."/>
            <person name="Rao N.S."/>
            <person name="Saiserr L."/>
            <person name="Jagannadham M.V."/>
            <person name="Kumar G.S."/>
            <person name="Reddy G."/>
            <person name="Bhargava P.M."/>
        </authorList>
    </citation>
    <scope>NUCLEOTIDE SEQUENCE [LARGE SCALE GENOMIC DNA]</scope>
    <source>
        <strain evidence="4 5">4BY</strain>
    </source>
</reference>
<dbReference type="eggNOG" id="COG0745">
    <property type="taxonomic scope" value="Bacteria"/>
</dbReference>
<feature type="domain" description="Response regulatory" evidence="3">
    <location>
        <begin position="6"/>
        <end position="120"/>
    </location>
</feature>
<dbReference type="PROSITE" id="PS50110">
    <property type="entry name" value="RESPONSE_REGULATORY"/>
    <property type="match status" value="1"/>
</dbReference>
<dbReference type="EMBL" id="JNFF01000062">
    <property type="protein sequence ID" value="KEQ29775.1"/>
    <property type="molecule type" value="Genomic_DNA"/>
</dbReference>
<feature type="modified residue" description="4-aspartylphosphate" evidence="2">
    <location>
        <position position="55"/>
    </location>
</feature>
<gene>
    <name evidence="4" type="ORF">N180_05895</name>
</gene>
<dbReference type="SMART" id="SM00448">
    <property type="entry name" value="REC"/>
    <property type="match status" value="1"/>
</dbReference>
<keyword evidence="5" id="KW-1185">Reference proteome</keyword>
<evidence type="ECO:0000256" key="1">
    <source>
        <dbReference type="ARBA" id="ARBA00022553"/>
    </source>
</evidence>
<organism evidence="4 5">
    <name type="scientific">Pedobacter antarcticus 4BY</name>
    <dbReference type="NCBI Taxonomy" id="1358423"/>
    <lineage>
        <taxon>Bacteria</taxon>
        <taxon>Pseudomonadati</taxon>
        <taxon>Bacteroidota</taxon>
        <taxon>Sphingobacteriia</taxon>
        <taxon>Sphingobacteriales</taxon>
        <taxon>Sphingobacteriaceae</taxon>
        <taxon>Pedobacter</taxon>
    </lineage>
</organism>
<name>A0A081PGF2_9SPHI</name>
<dbReference type="RefSeq" id="WP_037441275.1">
    <property type="nucleotide sequence ID" value="NZ_JNFF01000062.1"/>
</dbReference>
<dbReference type="Gene3D" id="3.40.50.2300">
    <property type="match status" value="1"/>
</dbReference>
<comment type="caution">
    <text evidence="4">The sequence shown here is derived from an EMBL/GenBank/DDBJ whole genome shotgun (WGS) entry which is preliminary data.</text>
</comment>
<dbReference type="PANTHER" id="PTHR44591:SF3">
    <property type="entry name" value="RESPONSE REGULATORY DOMAIN-CONTAINING PROTEIN"/>
    <property type="match status" value="1"/>
</dbReference>
<sequence length="122" mass="13642">MAEQKKVFIFDDNSDILELCTFILEDAGYEIKTSSTSNDIIDQVTAYTPDIIFMDNWLPDVGGIDATRELKSHPTLKSIPVIYFSANNDVMALADQAGADGYLSKPFDIEELENIILKHLPK</sequence>
<dbReference type="PANTHER" id="PTHR44591">
    <property type="entry name" value="STRESS RESPONSE REGULATOR PROTEIN 1"/>
    <property type="match status" value="1"/>
</dbReference>
<dbReference type="InterPro" id="IPR001789">
    <property type="entry name" value="Sig_transdc_resp-reg_receiver"/>
</dbReference>
<dbReference type="GO" id="GO:0000160">
    <property type="term" value="P:phosphorelay signal transduction system"/>
    <property type="evidence" value="ECO:0007669"/>
    <property type="project" value="InterPro"/>
</dbReference>
<dbReference type="SUPFAM" id="SSF52172">
    <property type="entry name" value="CheY-like"/>
    <property type="match status" value="1"/>
</dbReference>
<evidence type="ECO:0000259" key="3">
    <source>
        <dbReference type="PROSITE" id="PS50110"/>
    </source>
</evidence>
<accession>A0A081PGF2</accession>
<evidence type="ECO:0000256" key="2">
    <source>
        <dbReference type="PROSITE-ProRule" id="PRU00169"/>
    </source>
</evidence>
<proteinExistence type="predicted"/>
<dbReference type="Pfam" id="PF00072">
    <property type="entry name" value="Response_reg"/>
    <property type="match status" value="1"/>
</dbReference>